<dbReference type="PROSITE" id="PS50229">
    <property type="entry name" value="WH1"/>
    <property type="match status" value="1"/>
</dbReference>
<evidence type="ECO:0000313" key="2">
    <source>
        <dbReference type="EMBL" id="VDK71008.1"/>
    </source>
</evidence>
<gene>
    <name evidence="2" type="ORF">ASIM_LOCUS19637</name>
</gene>
<dbReference type="InterPro" id="IPR000697">
    <property type="entry name" value="WH1/EVH1_dom"/>
</dbReference>
<dbReference type="PANTHER" id="PTHR11202:SF3">
    <property type="entry name" value="SPROUTY-RELATED PROTEIN WITH EVH-1 DOMAIN, ISOFORM C"/>
    <property type="match status" value="1"/>
</dbReference>
<reference evidence="4" key="1">
    <citation type="submission" date="2017-02" db="UniProtKB">
        <authorList>
            <consortium name="WormBaseParasite"/>
        </authorList>
    </citation>
    <scope>IDENTIFICATION</scope>
</reference>
<feature type="domain" description="WH1" evidence="1">
    <location>
        <begin position="1"/>
        <end position="107"/>
    </location>
</feature>
<sequence length="188" mass="21402">ITCQQCLSPSVVHPVKRSSWSGVLSQKSLNAPNMIMAPQWEYQIQGKRISDQTVLLNCTLMPHITYRNAMPTFHHWRIKDQRFGLSFGSAYDASKFYNRLQKALEHLCHQSKSILTRVLSSILNYHRVVQVSLSTLIIMCLCIGIVLDANEGAAAQAIKAPFPRLYRFGVRPLSNQNIPYCLRNNFLP</sequence>
<evidence type="ECO:0000259" key="1">
    <source>
        <dbReference type="PROSITE" id="PS50229"/>
    </source>
</evidence>
<protein>
    <submittedName>
        <fullName evidence="4">SD10629p (inferred by orthology to a D. melanogaster protein)</fullName>
    </submittedName>
</protein>
<dbReference type="AlphaFoldDB" id="A0A0M3KGY9"/>
<dbReference type="WBParaSite" id="ASIM_0002025301-mRNA-1">
    <property type="protein sequence ID" value="ASIM_0002025301-mRNA-1"/>
    <property type="gene ID" value="ASIM_0002025301"/>
</dbReference>
<keyword evidence="3" id="KW-1185">Reference proteome</keyword>
<organism evidence="4">
    <name type="scientific">Anisakis simplex</name>
    <name type="common">Herring worm</name>
    <dbReference type="NCBI Taxonomy" id="6269"/>
    <lineage>
        <taxon>Eukaryota</taxon>
        <taxon>Metazoa</taxon>
        <taxon>Ecdysozoa</taxon>
        <taxon>Nematoda</taxon>
        <taxon>Chromadorea</taxon>
        <taxon>Rhabditida</taxon>
        <taxon>Spirurina</taxon>
        <taxon>Ascaridomorpha</taxon>
        <taxon>Ascaridoidea</taxon>
        <taxon>Anisakidae</taxon>
        <taxon>Anisakis</taxon>
        <taxon>Anisakis simplex complex</taxon>
    </lineage>
</organism>
<dbReference type="SMART" id="SM00461">
    <property type="entry name" value="WH1"/>
    <property type="match status" value="1"/>
</dbReference>
<evidence type="ECO:0000313" key="3">
    <source>
        <dbReference type="Proteomes" id="UP000267096"/>
    </source>
</evidence>
<dbReference type="PANTHER" id="PTHR11202">
    <property type="entry name" value="SPROUTY-RELATED, EVH1 DOMAIN-CONTAINING PROTEIN FAMILY MEMBER"/>
    <property type="match status" value="1"/>
</dbReference>
<reference evidence="2 3" key="2">
    <citation type="submission" date="2018-11" db="EMBL/GenBank/DDBJ databases">
        <authorList>
            <consortium name="Pathogen Informatics"/>
        </authorList>
    </citation>
    <scope>NUCLEOTIDE SEQUENCE [LARGE SCALE GENOMIC DNA]</scope>
</reference>
<dbReference type="EMBL" id="UYRR01037636">
    <property type="protein sequence ID" value="VDK71008.1"/>
    <property type="molecule type" value="Genomic_DNA"/>
</dbReference>
<dbReference type="InterPro" id="IPR011993">
    <property type="entry name" value="PH-like_dom_sf"/>
</dbReference>
<dbReference type="SUPFAM" id="SSF50729">
    <property type="entry name" value="PH domain-like"/>
    <property type="match status" value="1"/>
</dbReference>
<dbReference type="Pfam" id="PF00568">
    <property type="entry name" value="WH1"/>
    <property type="match status" value="1"/>
</dbReference>
<evidence type="ECO:0000313" key="4">
    <source>
        <dbReference type="WBParaSite" id="ASIM_0002025301-mRNA-1"/>
    </source>
</evidence>
<dbReference type="Gene3D" id="2.30.29.30">
    <property type="entry name" value="Pleckstrin-homology domain (PH domain)/Phosphotyrosine-binding domain (PTB)"/>
    <property type="match status" value="1"/>
</dbReference>
<proteinExistence type="predicted"/>
<dbReference type="OrthoDB" id="5875669at2759"/>
<dbReference type="GO" id="GO:0019901">
    <property type="term" value="F:protein kinase binding"/>
    <property type="evidence" value="ECO:0007669"/>
    <property type="project" value="TreeGrafter"/>
</dbReference>
<dbReference type="GO" id="GO:0043409">
    <property type="term" value="P:negative regulation of MAPK cascade"/>
    <property type="evidence" value="ECO:0007669"/>
    <property type="project" value="TreeGrafter"/>
</dbReference>
<dbReference type="Proteomes" id="UP000267096">
    <property type="component" value="Unassembled WGS sequence"/>
</dbReference>
<name>A0A0M3KGY9_ANISI</name>
<accession>A0A0M3KGY9</accession>